<feature type="compositionally biased region" description="Polar residues" evidence="1">
    <location>
        <begin position="174"/>
        <end position="187"/>
    </location>
</feature>
<feature type="compositionally biased region" description="Polar residues" evidence="1">
    <location>
        <begin position="293"/>
        <end position="314"/>
    </location>
</feature>
<feature type="compositionally biased region" description="Polar residues" evidence="1">
    <location>
        <begin position="353"/>
        <end position="364"/>
    </location>
</feature>
<feature type="compositionally biased region" description="Polar residues" evidence="1">
    <location>
        <begin position="414"/>
        <end position="423"/>
    </location>
</feature>
<gene>
    <name evidence="2" type="ORF">BO87DRAFT_373652</name>
</gene>
<feature type="compositionally biased region" description="Low complexity" evidence="1">
    <location>
        <begin position="164"/>
        <end position="173"/>
    </location>
</feature>
<dbReference type="EMBL" id="KZ821449">
    <property type="protein sequence ID" value="PYH37992.1"/>
    <property type="molecule type" value="Genomic_DNA"/>
</dbReference>
<feature type="compositionally biased region" description="Polar residues" evidence="1">
    <location>
        <begin position="203"/>
        <end position="218"/>
    </location>
</feature>
<keyword evidence="3" id="KW-1185">Reference proteome</keyword>
<proteinExistence type="predicted"/>
<feature type="region of interest" description="Disordered" evidence="1">
    <location>
        <begin position="119"/>
        <end position="431"/>
    </location>
</feature>
<protein>
    <submittedName>
        <fullName evidence="2">Uncharacterized protein</fullName>
    </submittedName>
</protein>
<sequence>MYSTTKMSLRWRKKTHWPPSPCVEDEAVSLSRELHGSSQIGEMPGLEGVCSRGTVDQYPVLVDVFSYSSYEETTVIYEDFSRDSSSEDNVGPPTPVDEKQDPMLYLVGDDQAVSLSAPLASREKPQDQPKKPAVQRQDSTTRGRPRADTRAQRDSPPKRDTAQSSRNASRASNIRTPAVTQSKSTPSLPRRFGSVKHGRSADALTTKSGYQSDSATVKSKTKPEPVNKPAAPQTDKKSSTGLSVAERLEEKIRQRQELRAKGGSSDVPKTPSPPSTDQPSVPVELPAEPSMTPAVTATPKSTAPKTRPRSTSTPKEPATDRRADEHEASSSAAAPAPQLPPRPGLATKPAGRSISSDKPQSTAQLPARRAVSFLDDVPQRSSSLPRTPEDIPEPPPLPRRRSSSQDAVRHRSSSQDAVRQTSPKRPFFLPPCPRSTPIAGYQDWHTVKGLPHLNICPSCMKQMRKSEFRDHFVLASPRSRGEKIRCSMSEPWTRLAWMQTLKKQLDHLELLHQITRPPLSIKPCPGRIITEQHWYRIVDPETNMYLPQFNVCSACVRNLRVLMPQHRDTFKRSSTKQERACDFLTDSPRFVRYIDCLDIAANRADQEHMLRPDVTEFLSYARRKVVLRDCRRDRRILSTWHYMPQLPELTVCEDCYDDVVWPLVRAKHPIARKFSTSMRLLPGDGPSRCREASCQLYSPRMRAKFAEAVQSNDLMYLKQVALRRRDAEQRYRDREEELLEDASRGYDVEGEMRRNVEEWKRNE</sequence>
<dbReference type="Proteomes" id="UP000247647">
    <property type="component" value="Unassembled WGS sequence"/>
</dbReference>
<evidence type="ECO:0000313" key="3">
    <source>
        <dbReference type="Proteomes" id="UP000247647"/>
    </source>
</evidence>
<name>A0A318ZQ94_ASPNB</name>
<accession>A0A318ZQ94</accession>
<feature type="compositionally biased region" description="Basic and acidic residues" evidence="1">
    <location>
        <begin position="139"/>
        <end position="161"/>
    </location>
</feature>
<dbReference type="RefSeq" id="XP_025483470.1">
    <property type="nucleotide sequence ID" value="XM_025622598.1"/>
</dbReference>
<feature type="compositionally biased region" description="Basic and acidic residues" evidence="1">
    <location>
        <begin position="121"/>
        <end position="130"/>
    </location>
</feature>
<evidence type="ECO:0000256" key="1">
    <source>
        <dbReference type="SAM" id="MobiDB-lite"/>
    </source>
</evidence>
<reference evidence="2" key="1">
    <citation type="submission" date="2016-12" db="EMBL/GenBank/DDBJ databases">
        <title>The genomes of Aspergillus section Nigri reveals drivers in fungal speciation.</title>
        <authorList>
            <consortium name="DOE Joint Genome Institute"/>
            <person name="Vesth T.C."/>
            <person name="Nybo J."/>
            <person name="Theobald S."/>
            <person name="Brandl J."/>
            <person name="Frisvad J.C."/>
            <person name="Nielsen K.F."/>
            <person name="Lyhne E.K."/>
            <person name="Kogle M.E."/>
            <person name="Kuo A."/>
            <person name="Riley R."/>
            <person name="Clum A."/>
            <person name="Nolan M."/>
            <person name="Lipzen A."/>
            <person name="Salamov A."/>
            <person name="Henrissat B."/>
            <person name="Wiebenga A."/>
            <person name="De Vries R.P."/>
            <person name="Grigoriev I.V."/>
            <person name="Mortensen U.H."/>
            <person name="Andersen M.R."/>
            <person name="Baker S.E."/>
        </authorList>
    </citation>
    <scope>NUCLEOTIDE SEQUENCE [LARGE SCALE GENOMIC DNA]</scope>
    <source>
        <strain evidence="2">CBS 115656</strain>
    </source>
</reference>
<dbReference type="GeneID" id="37125054"/>
<organism evidence="2 3">
    <name type="scientific">Aspergillus neoniger (strain CBS 115656)</name>
    <dbReference type="NCBI Taxonomy" id="1448310"/>
    <lineage>
        <taxon>Eukaryota</taxon>
        <taxon>Fungi</taxon>
        <taxon>Dikarya</taxon>
        <taxon>Ascomycota</taxon>
        <taxon>Pezizomycotina</taxon>
        <taxon>Eurotiomycetes</taxon>
        <taxon>Eurotiomycetidae</taxon>
        <taxon>Eurotiales</taxon>
        <taxon>Aspergillaceae</taxon>
        <taxon>Aspergillus</taxon>
        <taxon>Aspergillus subgen. Circumdati</taxon>
    </lineage>
</organism>
<feature type="compositionally biased region" description="Basic and acidic residues" evidence="1">
    <location>
        <begin position="246"/>
        <end position="260"/>
    </location>
</feature>
<feature type="compositionally biased region" description="Basic and acidic residues" evidence="1">
    <location>
        <begin position="317"/>
        <end position="328"/>
    </location>
</feature>
<dbReference type="OrthoDB" id="5324692at2759"/>
<dbReference type="AlphaFoldDB" id="A0A318ZQ94"/>
<evidence type="ECO:0000313" key="2">
    <source>
        <dbReference type="EMBL" id="PYH37992.1"/>
    </source>
</evidence>
<feature type="region of interest" description="Disordered" evidence="1">
    <location>
        <begin position="78"/>
        <end position="101"/>
    </location>
</feature>